<feature type="binding site" evidence="5">
    <location>
        <position position="93"/>
    </location>
    <ligand>
        <name>N-acetyl-beta-neuraminate</name>
        <dbReference type="ChEBI" id="CHEBI:58705"/>
    </ligand>
</feature>
<dbReference type="GO" id="GO:0030288">
    <property type="term" value="C:outer membrane-bounded periplasmic space"/>
    <property type="evidence" value="ECO:0007669"/>
    <property type="project" value="InterPro"/>
</dbReference>
<evidence type="ECO:0000313" key="8">
    <source>
        <dbReference type="Proteomes" id="UP000295496"/>
    </source>
</evidence>
<dbReference type="Proteomes" id="UP000295496">
    <property type="component" value="Unassembled WGS sequence"/>
</dbReference>
<evidence type="ECO:0000256" key="5">
    <source>
        <dbReference type="PIRSR" id="PIRSR006470-1"/>
    </source>
</evidence>
<evidence type="ECO:0000256" key="2">
    <source>
        <dbReference type="ARBA" id="ARBA00009023"/>
    </source>
</evidence>
<dbReference type="InterPro" id="IPR004682">
    <property type="entry name" value="TRAP_DctP"/>
</dbReference>
<feature type="binding site" evidence="5">
    <location>
        <position position="173"/>
    </location>
    <ligand>
        <name>N-acetyl-beta-neuraminate</name>
        <dbReference type="ChEBI" id="CHEBI:58705"/>
    </ligand>
</feature>
<dbReference type="InterPro" id="IPR018389">
    <property type="entry name" value="DctP_fam"/>
</dbReference>
<feature type="binding site" evidence="5">
    <location>
        <position position="153"/>
    </location>
    <ligand>
        <name>N-acetyl-beta-neuraminate</name>
        <dbReference type="ChEBI" id="CHEBI:58705"/>
    </ligand>
</feature>
<gene>
    <name evidence="7" type="ORF">EV692_1269</name>
</gene>
<keyword evidence="4 6" id="KW-0732">Signal</keyword>
<dbReference type="NCBIfam" id="NF037995">
    <property type="entry name" value="TRAP_S1"/>
    <property type="match status" value="1"/>
</dbReference>
<dbReference type="AlphaFoldDB" id="A0A4R1KXC6"/>
<organism evidence="7 8">
    <name type="scientific">Lonepinella koalarum</name>
    <dbReference type="NCBI Taxonomy" id="53417"/>
    <lineage>
        <taxon>Bacteria</taxon>
        <taxon>Pseudomonadati</taxon>
        <taxon>Pseudomonadota</taxon>
        <taxon>Gammaproteobacteria</taxon>
        <taxon>Pasteurellales</taxon>
        <taxon>Pasteurellaceae</taxon>
        <taxon>Lonepinella</taxon>
    </lineage>
</organism>
<feature type="chain" id="PRO_5030099111" evidence="6">
    <location>
        <begin position="27"/>
        <end position="331"/>
    </location>
</feature>
<sequence length="331" mass="36807">MKFNKLLLATFCAGIAASAFATSAFAADYDLKFGMNAGTSQNEYKAAEFFAKEVKDKSAGKIEVKLFPSSQLGDDRTMMKQLKDGALDFTFAESARFQIFYPEAEIFALPYVVPNIEFSKKALLDTNFGKELLRKVHDEQGMTLLSVAYNGTRQTSSNRPINSIADMKGLKLRVPNAATNLAFAKYVGAAPTPMAFSEVYLALQTNSVDGQENPLPTIRAQKFYEVQKYLAITNHILNDQLYLISNETWDDLPADLQKVVKDAAEAAAEYHSKLFHDGEANDIAFFEQQGVTVTHPDLAPFKAALKPYYDEYLKKNGKVGQDAFDEFSQIK</sequence>
<dbReference type="Pfam" id="PF03480">
    <property type="entry name" value="DctP"/>
    <property type="match status" value="1"/>
</dbReference>
<evidence type="ECO:0000256" key="4">
    <source>
        <dbReference type="ARBA" id="ARBA00022729"/>
    </source>
</evidence>
<feature type="binding site" evidence="5">
    <location>
        <position position="213"/>
    </location>
    <ligand>
        <name>N-acetyl-beta-neuraminate</name>
        <dbReference type="ChEBI" id="CHEBI:58705"/>
    </ligand>
</feature>
<dbReference type="EMBL" id="SMGJ01000003">
    <property type="protein sequence ID" value="TCK70046.1"/>
    <property type="molecule type" value="Genomic_DNA"/>
</dbReference>
<accession>A0A4R1KXC6</accession>
<evidence type="ECO:0000313" key="7">
    <source>
        <dbReference type="EMBL" id="TCK70046.1"/>
    </source>
</evidence>
<keyword evidence="3" id="KW-0813">Transport</keyword>
<feature type="signal peptide" evidence="6">
    <location>
        <begin position="1"/>
        <end position="26"/>
    </location>
</feature>
<evidence type="ECO:0000256" key="6">
    <source>
        <dbReference type="SAM" id="SignalP"/>
    </source>
</evidence>
<proteinExistence type="inferred from homology"/>
<dbReference type="RefSeq" id="WP_132301637.1">
    <property type="nucleotide sequence ID" value="NZ_CP170642.1"/>
</dbReference>
<evidence type="ECO:0000256" key="1">
    <source>
        <dbReference type="ARBA" id="ARBA00004196"/>
    </source>
</evidence>
<dbReference type="PANTHER" id="PTHR33376">
    <property type="match status" value="1"/>
</dbReference>
<keyword evidence="7" id="KW-0675">Receptor</keyword>
<comment type="caution">
    <text evidence="7">The sequence shown here is derived from an EMBL/GenBank/DDBJ whole genome shotgun (WGS) entry which is preliminary data.</text>
</comment>
<dbReference type="Gene3D" id="3.40.190.170">
    <property type="entry name" value="Bacterial extracellular solute-binding protein, family 7"/>
    <property type="match status" value="1"/>
</dbReference>
<name>A0A4R1KXC6_9PAST</name>
<dbReference type="InterPro" id="IPR038404">
    <property type="entry name" value="TRAP_DctP_sf"/>
</dbReference>
<comment type="similarity">
    <text evidence="2">Belongs to the bacterial solute-binding protein 7 family.</text>
</comment>
<dbReference type="PANTHER" id="PTHR33376:SF4">
    <property type="entry name" value="SIALIC ACID-BINDING PERIPLASMIC PROTEIN SIAP"/>
    <property type="match status" value="1"/>
</dbReference>
<dbReference type="PIRSF" id="PIRSF006470">
    <property type="entry name" value="DctB"/>
    <property type="match status" value="1"/>
</dbReference>
<evidence type="ECO:0000256" key="3">
    <source>
        <dbReference type="ARBA" id="ARBA00022448"/>
    </source>
</evidence>
<protein>
    <submittedName>
        <fullName evidence="7">Tripartite ATP-independent transporter DctP family solute receptor</fullName>
    </submittedName>
</protein>
<dbReference type="NCBIfam" id="TIGR00787">
    <property type="entry name" value="dctP"/>
    <property type="match status" value="1"/>
</dbReference>
<keyword evidence="8" id="KW-1185">Reference proteome</keyword>
<comment type="subcellular location">
    <subcellularLocation>
        <location evidence="1">Cell envelope</location>
    </subcellularLocation>
</comment>
<dbReference type="CDD" id="cd13672">
    <property type="entry name" value="PBP2_TRAP_Siap"/>
    <property type="match status" value="1"/>
</dbReference>
<dbReference type="GO" id="GO:0055085">
    <property type="term" value="P:transmembrane transport"/>
    <property type="evidence" value="ECO:0007669"/>
    <property type="project" value="InterPro"/>
</dbReference>
<reference evidence="7 8" key="1">
    <citation type="submission" date="2019-03" db="EMBL/GenBank/DDBJ databases">
        <title>Genomic Encyclopedia of Type Strains, Phase IV (KMG-IV): sequencing the most valuable type-strain genomes for metagenomic binning, comparative biology and taxonomic classification.</title>
        <authorList>
            <person name="Goeker M."/>
        </authorList>
    </citation>
    <scope>NUCLEOTIDE SEQUENCE [LARGE SCALE GENOMIC DNA]</scope>
    <source>
        <strain evidence="7 8">DSM 10053</strain>
    </source>
</reference>